<sequence length="376" mass="41109">MADVRDEAAQAQGLLSDEGKPMRRPSSFTGKEHVTKEQAEQHERDIENARAAMSEDGKKQQAGTLALTSSAPAGGVGFNVVASICAYAFCSISMVLANKAIATRKIEGAGDLSLSLVCIQNVVAVILCESFKAAKQITYADFDWDIARQWLPVNLYFTGMLVSSFVTFKYLSVPMVTISKNLTNIIIVFADWKYNNTPVTYGVMAAFAFMVLGAFFAGYSDIHFSSTGYFWMGVNCFTTAGYVLSMRRMTQSIKLSKFGMVFYNNLISTPIMLTLALFKGEFGVLYEAGMDLWTPAFTFINVYAGSVGFLLNLASLWCVGSTSATTYAVVGSFNKVPTAIVGWFLFQSPISPETVTYMTIAMIGSFIYSAAKLKKF</sequence>
<feature type="transmembrane region" description="Helical" evidence="6">
    <location>
        <begin position="76"/>
        <end position="97"/>
    </location>
</feature>
<dbReference type="InterPro" id="IPR050186">
    <property type="entry name" value="TPT_transporter"/>
</dbReference>
<feature type="transmembrane region" description="Helical" evidence="6">
    <location>
        <begin position="354"/>
        <end position="371"/>
    </location>
</feature>
<feature type="transmembrane region" description="Helical" evidence="6">
    <location>
        <begin position="153"/>
        <end position="178"/>
    </location>
</feature>
<keyword evidence="3 6" id="KW-1133">Transmembrane helix</keyword>
<protein>
    <recommendedName>
        <fullName evidence="8">Sugar phosphate transporter domain-containing protein</fullName>
    </recommendedName>
</protein>
<feature type="transmembrane region" description="Helical" evidence="6">
    <location>
        <begin position="199"/>
        <end position="217"/>
    </location>
</feature>
<feature type="region of interest" description="Disordered" evidence="5">
    <location>
        <begin position="1"/>
        <end position="45"/>
    </location>
</feature>
<keyword evidence="4 6" id="KW-0472">Membrane</keyword>
<evidence type="ECO:0000313" key="7">
    <source>
        <dbReference type="EMBL" id="CAD9262656.1"/>
    </source>
</evidence>
<dbReference type="GO" id="GO:0016020">
    <property type="term" value="C:membrane"/>
    <property type="evidence" value="ECO:0007669"/>
    <property type="project" value="UniProtKB-SubCell"/>
</dbReference>
<gene>
    <name evidence="7" type="ORF">PPAR1163_LOCUS21039</name>
</gene>
<feature type="transmembrane region" description="Helical" evidence="6">
    <location>
        <begin position="229"/>
        <end position="246"/>
    </location>
</feature>
<reference evidence="7" key="1">
    <citation type="submission" date="2021-01" db="EMBL/GenBank/DDBJ databases">
        <authorList>
            <person name="Corre E."/>
            <person name="Pelletier E."/>
            <person name="Niang G."/>
            <person name="Scheremetjew M."/>
            <person name="Finn R."/>
            <person name="Kale V."/>
            <person name="Holt S."/>
            <person name="Cochrane G."/>
            <person name="Meng A."/>
            <person name="Brown T."/>
            <person name="Cohen L."/>
        </authorList>
    </citation>
    <scope>NUCLEOTIDE SEQUENCE</scope>
    <source>
        <strain evidence="7">CCMP2877</strain>
    </source>
</reference>
<organism evidence="7">
    <name type="scientific">Phaeomonas parva</name>
    <dbReference type="NCBI Taxonomy" id="124430"/>
    <lineage>
        <taxon>Eukaryota</taxon>
        <taxon>Sar</taxon>
        <taxon>Stramenopiles</taxon>
        <taxon>Ochrophyta</taxon>
        <taxon>Pinguiophyceae</taxon>
        <taxon>Pinguiochrysidales</taxon>
        <taxon>Pinguiochrysidaceae</taxon>
        <taxon>Phaeomonas</taxon>
    </lineage>
</organism>
<feature type="compositionally biased region" description="Basic and acidic residues" evidence="5">
    <location>
        <begin position="30"/>
        <end position="45"/>
    </location>
</feature>
<evidence type="ECO:0000256" key="4">
    <source>
        <dbReference type="ARBA" id="ARBA00023136"/>
    </source>
</evidence>
<feature type="transmembrane region" description="Helical" evidence="6">
    <location>
        <begin position="298"/>
        <end position="319"/>
    </location>
</feature>
<evidence type="ECO:0000256" key="1">
    <source>
        <dbReference type="ARBA" id="ARBA00004141"/>
    </source>
</evidence>
<accession>A0A7S1XWK5</accession>
<evidence type="ECO:0000256" key="6">
    <source>
        <dbReference type="SAM" id="Phobius"/>
    </source>
</evidence>
<dbReference type="PANTHER" id="PTHR11132">
    <property type="entry name" value="SOLUTE CARRIER FAMILY 35"/>
    <property type="match status" value="1"/>
</dbReference>
<evidence type="ECO:0000256" key="3">
    <source>
        <dbReference type="ARBA" id="ARBA00022989"/>
    </source>
</evidence>
<evidence type="ECO:0008006" key="8">
    <source>
        <dbReference type="Google" id="ProtNLM"/>
    </source>
</evidence>
<feature type="transmembrane region" description="Helical" evidence="6">
    <location>
        <begin position="258"/>
        <end position="278"/>
    </location>
</feature>
<dbReference type="AlphaFoldDB" id="A0A7S1XWK5"/>
<comment type="subcellular location">
    <subcellularLocation>
        <location evidence="1">Membrane</location>
        <topology evidence="1">Multi-pass membrane protein</topology>
    </subcellularLocation>
</comment>
<feature type="transmembrane region" description="Helical" evidence="6">
    <location>
        <begin position="326"/>
        <end position="348"/>
    </location>
</feature>
<name>A0A7S1XWK5_9STRA</name>
<dbReference type="EMBL" id="HBGJ01033269">
    <property type="protein sequence ID" value="CAD9262656.1"/>
    <property type="molecule type" value="Transcribed_RNA"/>
</dbReference>
<evidence type="ECO:0000256" key="2">
    <source>
        <dbReference type="ARBA" id="ARBA00022692"/>
    </source>
</evidence>
<evidence type="ECO:0000256" key="5">
    <source>
        <dbReference type="SAM" id="MobiDB-lite"/>
    </source>
</evidence>
<proteinExistence type="predicted"/>
<keyword evidence="2 6" id="KW-0812">Transmembrane</keyword>